<evidence type="ECO:0000256" key="1">
    <source>
        <dbReference type="SAM" id="MobiDB-lite"/>
    </source>
</evidence>
<protein>
    <submittedName>
        <fullName evidence="2">Uncharacterized protein</fullName>
    </submittedName>
</protein>
<evidence type="ECO:0000313" key="2">
    <source>
        <dbReference type="EMBL" id="AET25304.1"/>
    </source>
</evidence>
<reference evidence="2" key="4">
    <citation type="submission" date="2011-06" db="EMBL/GenBank/DDBJ databases">
        <authorList>
            <person name="Vereecke D.M."/>
        </authorList>
    </citation>
    <scope>NUCLEOTIDE SEQUENCE</scope>
    <source>
        <strain evidence="2">D188</strain>
        <plasmid evidence="2">pFiD188</plasmid>
    </source>
</reference>
<keyword evidence="2" id="KW-0614">Plasmid</keyword>
<dbReference type="EMBL" id="JN093097">
    <property type="protein sequence ID" value="AET25304.1"/>
    <property type="molecule type" value="Genomic_DNA"/>
</dbReference>
<organism evidence="2">
    <name type="scientific">Rhodococcoides fascians D188</name>
    <dbReference type="NCBI Taxonomy" id="1051973"/>
    <lineage>
        <taxon>Bacteria</taxon>
        <taxon>Bacillati</taxon>
        <taxon>Actinomycetota</taxon>
        <taxon>Actinomycetes</taxon>
        <taxon>Mycobacteriales</taxon>
        <taxon>Nocardiaceae</taxon>
        <taxon>Rhodococcoides</taxon>
    </lineage>
</organism>
<reference evidence="2" key="3">
    <citation type="journal article" date="2011" name="Annu. Rev. Phytopathol.">
        <title>A successful bacterial coup d'etat: how Rhodococcus fascians redirects plant development.</title>
        <authorList>
            <person name="Stes E."/>
            <person name="Vandeputte O.M."/>
            <person name="El Jaziri M."/>
            <person name="Holsters M."/>
            <person name="Vereecke D."/>
        </authorList>
    </citation>
    <scope>NUCLEOTIDE SEQUENCE</scope>
    <source>
        <strain evidence="2">D188</strain>
        <plasmid evidence="2">pFiD188</plasmid>
    </source>
</reference>
<reference evidence="2" key="1">
    <citation type="journal article" date="2009" name="Proc. Natl. Acad. Sci. U.S.A.">
        <title>Identification of Rhodococcus fascians cytokinins and their modus operandi to reshape the plant.</title>
        <authorList>
            <person name="Pertry I."/>
            <person name="Vaclavikova K."/>
            <person name="Depuydt S."/>
            <person name="Galuszka P."/>
            <person name="Spichal L."/>
            <person name="Temmerman W."/>
            <person name="Stes E."/>
            <person name="Schmulling T."/>
            <person name="Kakimoto T."/>
            <person name="Van Montagu M.C."/>
            <person name="Strnad M."/>
            <person name="Holsters M."/>
            <person name="Tarkowski P."/>
            <person name="Vereecke D."/>
        </authorList>
    </citation>
    <scope>NUCLEOTIDE SEQUENCE</scope>
    <source>
        <strain evidence="2">D188</strain>
        <plasmid evidence="2">pFiD188</plasmid>
    </source>
</reference>
<feature type="region of interest" description="Disordered" evidence="1">
    <location>
        <begin position="31"/>
        <end position="62"/>
    </location>
</feature>
<gene>
    <name evidence="2" type="ORF">pFi_168</name>
</gene>
<name>G8JZ33_RHOFA</name>
<reference evidence="2" key="2">
    <citation type="journal article" date="2010" name="Mol. Plant Microbe Interact.">
        <title>Rhodococcus fascians impacts plant development through the dynamic fas-mediated production of a cytokinin mix.</title>
        <authorList>
            <person name="Pertry I."/>
            <person name="Vaclavikova K."/>
            <person name="Gemrotova M."/>
            <person name="Spichal L."/>
            <person name="Galuszka P."/>
            <person name="Depuydt S."/>
            <person name="Temmerman W."/>
            <person name="Stes E."/>
            <person name="De Keyser A."/>
            <person name="Riefler M."/>
            <person name="Biondi S."/>
            <person name="Novak O."/>
            <person name="Schmulling T."/>
            <person name="Strnad M."/>
            <person name="Tarkowski P."/>
            <person name="Holsters M."/>
            <person name="Vereecke D."/>
        </authorList>
    </citation>
    <scope>NUCLEOTIDE SEQUENCE</scope>
    <source>
        <strain evidence="2">D188</strain>
        <plasmid evidence="2">pFiD188</plasmid>
    </source>
</reference>
<sequence length="114" mass="13045">MRGCQSRCPRCRPRLGRTRSDRFRFHSRALRLPDRAVASQRRPGPSRRPATRPVPDGPELATLVTPGRILPARCSHRRTLLGCDSVAGCHRPHRHAIYPVQDCVCYRAHYERTP</sequence>
<reference evidence="2" key="5">
    <citation type="journal article" date="2012" name="Mol. Plant Microbe Interact.">
        <title>pFiD188, the linear virulence plasmid of Rhodococcus fascians D188.</title>
        <authorList>
            <person name="Francis I."/>
            <person name="De Keyser A."/>
            <person name="De Backer P."/>
            <person name="Simon-Mateo C."/>
            <person name="Kalkus J."/>
            <person name="Pertry I."/>
            <person name="Ardiles-Diaz W."/>
            <person name="De Rycke R."/>
            <person name="Vandeputte O.M."/>
            <person name="El Jaziri M."/>
            <person name="Holsters M."/>
            <person name="Vereecke D."/>
        </authorList>
    </citation>
    <scope>NUCLEOTIDE SEQUENCE</scope>
    <source>
        <strain evidence="2">D188</strain>
        <plasmid evidence="2">pFiD188</plasmid>
    </source>
</reference>
<dbReference type="AlphaFoldDB" id="G8JZ33"/>
<geneLocation type="plasmid" evidence="2">
    <name>pFiD188</name>
</geneLocation>
<proteinExistence type="predicted"/>
<accession>G8JZ33</accession>